<organism evidence="1 2">
    <name type="scientific">Catharanthus roseus</name>
    <name type="common">Madagascar periwinkle</name>
    <name type="synonym">Vinca rosea</name>
    <dbReference type="NCBI Taxonomy" id="4058"/>
    <lineage>
        <taxon>Eukaryota</taxon>
        <taxon>Viridiplantae</taxon>
        <taxon>Streptophyta</taxon>
        <taxon>Embryophyta</taxon>
        <taxon>Tracheophyta</taxon>
        <taxon>Spermatophyta</taxon>
        <taxon>Magnoliopsida</taxon>
        <taxon>eudicotyledons</taxon>
        <taxon>Gunneridae</taxon>
        <taxon>Pentapetalae</taxon>
        <taxon>asterids</taxon>
        <taxon>lamiids</taxon>
        <taxon>Gentianales</taxon>
        <taxon>Apocynaceae</taxon>
        <taxon>Rauvolfioideae</taxon>
        <taxon>Vinceae</taxon>
        <taxon>Catharanthinae</taxon>
        <taxon>Catharanthus</taxon>
    </lineage>
</organism>
<dbReference type="Proteomes" id="UP001060085">
    <property type="component" value="Linkage Group LG08"/>
</dbReference>
<dbReference type="EMBL" id="CM044708">
    <property type="protein sequence ID" value="KAI5648545.1"/>
    <property type="molecule type" value="Genomic_DNA"/>
</dbReference>
<keyword evidence="2" id="KW-1185">Reference proteome</keyword>
<proteinExistence type="predicted"/>
<comment type="caution">
    <text evidence="1">The sequence shown here is derived from an EMBL/GenBank/DDBJ whole genome shotgun (WGS) entry which is preliminary data.</text>
</comment>
<gene>
    <name evidence="1" type="ORF">M9H77_34550</name>
</gene>
<protein>
    <submittedName>
        <fullName evidence="1">Uncharacterized protein</fullName>
    </submittedName>
</protein>
<sequence>MATQISPSNSKRWIITIWALVFSGILARTTNGIDIFYDWVVSLDYTIKAASSPQPVITINGMFPGPLINVTTNDFVHVNVFNNVNEPILITWNGIQQRLNSWQDGVSGTNCAIEPMKNWTYVFQTKDQIGTFTYFPSINLHKIAGGYGPIRVNNRNVIAVPFPKPEAEFDLLISDWFNTNYQDIRLMMKTGFIRYDFVPDMMLMNGKGPYSGFPISVASYESFTVTKGKTYRFRISNVASVFSVNFRIQQHKMVLVETEGSYTNQITLDSIDVHVGQSYSVLVTADQDDADYYIVATPKFFNTNHTSPLVAKGLLHYANSTTTVTGPLPTGPDPFDIHFSVNQAKSIRWNLTTGAARPNPQGTFNVTNITLSQTFILHGSKTEINGMPRYVVNNVSYLTPNTPLKLADYFVNGSGIYQLDQFPVHSVNEDAAYGVSVINGVHKGWLEIVFKNDLDSMDSWHLDGFGFYVVGFGDGEWRPECRETYNVYDPVVRSTVQVYPHGWTAVYAYLDNPGMWNLRSQLLRNWFLGEQVYIRVHDDDPNPAKERQPPHNLLLCGIFRESSSPISSPIGSPAPEPSAMPPVAPEPVEPSPPISVAPVSPIPPSYPLPPLPSFPPESAVAAPPPSLPISFPPEPALAAPPPSLPIFPPPSFPIFFPPEPAVAAPPPSLPIFPPEPAVTTPPPSLPIFPPEPAVATPPPSFPIFFPPEPSVATPPPSFPIFFPPEPAVAAPPPSFPIFFPPEPAVAAPPPSLPIFPPEMAPMGSPPAPSVPGPGLPPSFAPGPLGGW</sequence>
<evidence type="ECO:0000313" key="1">
    <source>
        <dbReference type="EMBL" id="KAI5648545.1"/>
    </source>
</evidence>
<name>A0ACB9ZLR7_CATRO</name>
<reference evidence="2" key="1">
    <citation type="journal article" date="2023" name="Nat. Plants">
        <title>Single-cell RNA sequencing provides a high-resolution roadmap for understanding the multicellular compartmentation of specialized metabolism.</title>
        <authorList>
            <person name="Sun S."/>
            <person name="Shen X."/>
            <person name="Li Y."/>
            <person name="Li Y."/>
            <person name="Wang S."/>
            <person name="Li R."/>
            <person name="Zhang H."/>
            <person name="Shen G."/>
            <person name="Guo B."/>
            <person name="Wei J."/>
            <person name="Xu J."/>
            <person name="St-Pierre B."/>
            <person name="Chen S."/>
            <person name="Sun C."/>
        </authorList>
    </citation>
    <scope>NUCLEOTIDE SEQUENCE [LARGE SCALE GENOMIC DNA]</scope>
</reference>
<accession>A0ACB9ZLR7</accession>
<evidence type="ECO:0000313" key="2">
    <source>
        <dbReference type="Proteomes" id="UP001060085"/>
    </source>
</evidence>